<evidence type="ECO:0008006" key="4">
    <source>
        <dbReference type="Google" id="ProtNLM"/>
    </source>
</evidence>
<gene>
    <name evidence="2" type="ORF">PMAYCL1PPCAC_09281</name>
</gene>
<feature type="transmembrane region" description="Helical" evidence="1">
    <location>
        <begin position="47"/>
        <end position="71"/>
    </location>
</feature>
<dbReference type="EMBL" id="BTRK01000002">
    <property type="protein sequence ID" value="GMR39086.1"/>
    <property type="molecule type" value="Genomic_DNA"/>
</dbReference>
<protein>
    <recommendedName>
        <fullName evidence="4">G protein-coupled receptor</fullName>
    </recommendedName>
</protein>
<accession>A0AAN4ZHC8</accession>
<proteinExistence type="predicted"/>
<keyword evidence="1" id="KW-0472">Membrane</keyword>
<dbReference type="InterPro" id="IPR019429">
    <property type="entry name" value="7TM_GPCR_serpentine_rcpt_Sri"/>
</dbReference>
<evidence type="ECO:0000313" key="2">
    <source>
        <dbReference type="EMBL" id="GMR39086.1"/>
    </source>
</evidence>
<name>A0AAN4ZHC8_9BILA</name>
<dbReference type="Proteomes" id="UP001328107">
    <property type="component" value="Unassembled WGS sequence"/>
</dbReference>
<keyword evidence="1" id="KW-1133">Transmembrane helix</keyword>
<dbReference type="Pfam" id="PF10327">
    <property type="entry name" value="7TM_GPCR_Sri"/>
    <property type="match status" value="1"/>
</dbReference>
<reference evidence="3" key="1">
    <citation type="submission" date="2022-10" db="EMBL/GenBank/DDBJ databases">
        <title>Genome assembly of Pristionchus species.</title>
        <authorList>
            <person name="Yoshida K."/>
            <person name="Sommer R.J."/>
        </authorList>
    </citation>
    <scope>NUCLEOTIDE SEQUENCE [LARGE SCALE GENOMIC DNA]</scope>
    <source>
        <strain evidence="3">RS5460</strain>
    </source>
</reference>
<evidence type="ECO:0000256" key="1">
    <source>
        <dbReference type="SAM" id="Phobius"/>
    </source>
</evidence>
<sequence length="104" mass="11977">MNQKTRAHHQTMARVLIMQALVEIFSRVVPGIVYFAGKIAIKEDRTLLLLLIFSCHSSLESLVLISTTPLYRRILKQRIMRKHSSKVMDSVVVYSRPQIKIINS</sequence>
<comment type="caution">
    <text evidence="2">The sequence shown here is derived from an EMBL/GenBank/DDBJ whole genome shotgun (WGS) entry which is preliminary data.</text>
</comment>
<dbReference type="AlphaFoldDB" id="A0AAN4ZHC8"/>
<feature type="transmembrane region" description="Helical" evidence="1">
    <location>
        <begin position="12"/>
        <end position="35"/>
    </location>
</feature>
<keyword evidence="3" id="KW-1185">Reference proteome</keyword>
<keyword evidence="1" id="KW-0812">Transmembrane</keyword>
<organism evidence="2 3">
    <name type="scientific">Pristionchus mayeri</name>
    <dbReference type="NCBI Taxonomy" id="1317129"/>
    <lineage>
        <taxon>Eukaryota</taxon>
        <taxon>Metazoa</taxon>
        <taxon>Ecdysozoa</taxon>
        <taxon>Nematoda</taxon>
        <taxon>Chromadorea</taxon>
        <taxon>Rhabditida</taxon>
        <taxon>Rhabditina</taxon>
        <taxon>Diplogasteromorpha</taxon>
        <taxon>Diplogasteroidea</taxon>
        <taxon>Neodiplogasteridae</taxon>
        <taxon>Pristionchus</taxon>
    </lineage>
</organism>
<evidence type="ECO:0000313" key="3">
    <source>
        <dbReference type="Proteomes" id="UP001328107"/>
    </source>
</evidence>